<sequence>MNIEKILKGAKLKSIKDFKIILVPILHIQHFFVISFNLEEKQIFIIDNSAKEETNESKYGNVPENTGCFGSLP</sequence>
<dbReference type="AlphaFoldDB" id="A0A9K3N4R0"/>
<dbReference type="Gene3D" id="3.40.395.10">
    <property type="entry name" value="Adenoviral Proteinase, Chain A"/>
    <property type="match status" value="1"/>
</dbReference>
<gene>
    <name evidence="1" type="ORF">HanXRQr2_Chr10g0446411</name>
</gene>
<keyword evidence="2" id="KW-1185">Reference proteome</keyword>
<protein>
    <recommendedName>
        <fullName evidence="3">Ulp1 protease family, C-terminal catalytic domain-containing protein</fullName>
    </recommendedName>
</protein>
<name>A0A9K3N4R0_HELAN</name>
<accession>A0A9K3N4R0</accession>
<evidence type="ECO:0000313" key="2">
    <source>
        <dbReference type="Proteomes" id="UP000215914"/>
    </source>
</evidence>
<proteinExistence type="predicted"/>
<comment type="caution">
    <text evidence="1">The sequence shown here is derived from an EMBL/GenBank/DDBJ whole genome shotgun (WGS) entry which is preliminary data.</text>
</comment>
<dbReference type="Gramene" id="mRNA:HanXRQr2_Chr10g0446411">
    <property type="protein sequence ID" value="mRNA:HanXRQr2_Chr10g0446411"/>
    <property type="gene ID" value="HanXRQr2_Chr10g0446411"/>
</dbReference>
<evidence type="ECO:0000313" key="1">
    <source>
        <dbReference type="EMBL" id="KAF5786877.1"/>
    </source>
</evidence>
<dbReference type="Proteomes" id="UP000215914">
    <property type="component" value="Unassembled WGS sequence"/>
</dbReference>
<reference evidence="1" key="2">
    <citation type="submission" date="2020-06" db="EMBL/GenBank/DDBJ databases">
        <title>Helianthus annuus Genome sequencing and assembly Release 2.</title>
        <authorList>
            <person name="Gouzy J."/>
            <person name="Langlade N."/>
            <person name="Munos S."/>
        </authorList>
    </citation>
    <scope>NUCLEOTIDE SEQUENCE</scope>
    <source>
        <tissue evidence="1">Leaves</tissue>
    </source>
</reference>
<evidence type="ECO:0008006" key="3">
    <source>
        <dbReference type="Google" id="ProtNLM"/>
    </source>
</evidence>
<organism evidence="1 2">
    <name type="scientific">Helianthus annuus</name>
    <name type="common">Common sunflower</name>
    <dbReference type="NCBI Taxonomy" id="4232"/>
    <lineage>
        <taxon>Eukaryota</taxon>
        <taxon>Viridiplantae</taxon>
        <taxon>Streptophyta</taxon>
        <taxon>Embryophyta</taxon>
        <taxon>Tracheophyta</taxon>
        <taxon>Spermatophyta</taxon>
        <taxon>Magnoliopsida</taxon>
        <taxon>eudicotyledons</taxon>
        <taxon>Gunneridae</taxon>
        <taxon>Pentapetalae</taxon>
        <taxon>asterids</taxon>
        <taxon>campanulids</taxon>
        <taxon>Asterales</taxon>
        <taxon>Asteraceae</taxon>
        <taxon>Asteroideae</taxon>
        <taxon>Heliantheae alliance</taxon>
        <taxon>Heliantheae</taxon>
        <taxon>Helianthus</taxon>
    </lineage>
</organism>
<dbReference type="EMBL" id="MNCJ02000325">
    <property type="protein sequence ID" value="KAF5786877.1"/>
    <property type="molecule type" value="Genomic_DNA"/>
</dbReference>
<reference evidence="1" key="1">
    <citation type="journal article" date="2017" name="Nature">
        <title>The sunflower genome provides insights into oil metabolism, flowering and Asterid evolution.</title>
        <authorList>
            <person name="Badouin H."/>
            <person name="Gouzy J."/>
            <person name="Grassa C.J."/>
            <person name="Murat F."/>
            <person name="Staton S.E."/>
            <person name="Cottret L."/>
            <person name="Lelandais-Briere C."/>
            <person name="Owens G.L."/>
            <person name="Carrere S."/>
            <person name="Mayjonade B."/>
            <person name="Legrand L."/>
            <person name="Gill N."/>
            <person name="Kane N.C."/>
            <person name="Bowers J.E."/>
            <person name="Hubner S."/>
            <person name="Bellec A."/>
            <person name="Berard A."/>
            <person name="Berges H."/>
            <person name="Blanchet N."/>
            <person name="Boniface M.C."/>
            <person name="Brunel D."/>
            <person name="Catrice O."/>
            <person name="Chaidir N."/>
            <person name="Claudel C."/>
            <person name="Donnadieu C."/>
            <person name="Faraut T."/>
            <person name="Fievet G."/>
            <person name="Helmstetter N."/>
            <person name="King M."/>
            <person name="Knapp S.J."/>
            <person name="Lai Z."/>
            <person name="Le Paslier M.C."/>
            <person name="Lippi Y."/>
            <person name="Lorenzon L."/>
            <person name="Mandel J.R."/>
            <person name="Marage G."/>
            <person name="Marchand G."/>
            <person name="Marquand E."/>
            <person name="Bret-Mestries E."/>
            <person name="Morien E."/>
            <person name="Nambeesan S."/>
            <person name="Nguyen T."/>
            <person name="Pegot-Espagnet P."/>
            <person name="Pouilly N."/>
            <person name="Raftis F."/>
            <person name="Sallet E."/>
            <person name="Schiex T."/>
            <person name="Thomas J."/>
            <person name="Vandecasteele C."/>
            <person name="Vares D."/>
            <person name="Vear F."/>
            <person name="Vautrin S."/>
            <person name="Crespi M."/>
            <person name="Mangin B."/>
            <person name="Burke J.M."/>
            <person name="Salse J."/>
            <person name="Munos S."/>
            <person name="Vincourt P."/>
            <person name="Rieseberg L.H."/>
            <person name="Langlade N.B."/>
        </authorList>
    </citation>
    <scope>NUCLEOTIDE SEQUENCE</scope>
    <source>
        <tissue evidence="1">Leaves</tissue>
    </source>
</reference>